<feature type="region of interest" description="Disordered" evidence="15">
    <location>
        <begin position="1"/>
        <end position="33"/>
    </location>
</feature>
<reference evidence="18" key="1">
    <citation type="journal article" date="2011" name="PLoS Genet.">
        <title>The genome sequence of the leaf-cutter ant Atta cephalotes reveals insights into its obligate symbiotic lifestyle.</title>
        <authorList>
            <person name="Suen G."/>
            <person name="Teiling C."/>
            <person name="Li L."/>
            <person name="Holt C."/>
            <person name="Abouheif E."/>
            <person name="Bornberg-Bauer E."/>
            <person name="Bouffard P."/>
            <person name="Caldera E.J."/>
            <person name="Cash E."/>
            <person name="Cavanaugh A."/>
            <person name="Denas O."/>
            <person name="Elhaik E."/>
            <person name="Fave M.J."/>
            <person name="Gadau J."/>
            <person name="Gibson J.D."/>
            <person name="Graur D."/>
            <person name="Grubbs K.J."/>
            <person name="Hagen D.E."/>
            <person name="Harkins T.T."/>
            <person name="Helmkampf M."/>
            <person name="Hu H."/>
            <person name="Johnson B.R."/>
            <person name="Kim J."/>
            <person name="Marsh S.E."/>
            <person name="Moeller J.A."/>
            <person name="Munoz-Torres M.C."/>
            <person name="Murphy M.C."/>
            <person name="Naughton M.C."/>
            <person name="Nigam S."/>
            <person name="Overson R."/>
            <person name="Rajakumar R."/>
            <person name="Reese J.T."/>
            <person name="Scott J.J."/>
            <person name="Smith C.R."/>
            <person name="Tao S."/>
            <person name="Tsutsui N.D."/>
            <person name="Viljakainen L."/>
            <person name="Wissler L."/>
            <person name="Yandell M.D."/>
            <person name="Zimmer F."/>
            <person name="Taylor J."/>
            <person name="Slater S.C."/>
            <person name="Clifton S.W."/>
            <person name="Warren W.C."/>
            <person name="Elsik C.G."/>
            <person name="Smith C.D."/>
            <person name="Weinstock G.M."/>
            <person name="Gerardo N.M."/>
            <person name="Currie C.R."/>
        </authorList>
    </citation>
    <scope>NUCLEOTIDE SEQUENCE [LARGE SCALE GENOMIC DNA]</scope>
</reference>
<evidence type="ECO:0000256" key="5">
    <source>
        <dbReference type="ARBA" id="ARBA00022527"/>
    </source>
</evidence>
<evidence type="ECO:0000256" key="11">
    <source>
        <dbReference type="ARBA" id="ARBA00022990"/>
    </source>
</evidence>
<evidence type="ECO:0000313" key="18">
    <source>
        <dbReference type="Proteomes" id="UP000005205"/>
    </source>
</evidence>
<dbReference type="AlphaFoldDB" id="A0A158P1A3"/>
<dbReference type="EMBL" id="ADTU01006167">
    <property type="status" value="NOT_ANNOTATED_CDS"/>
    <property type="molecule type" value="Genomic_DNA"/>
</dbReference>
<feature type="binding site" evidence="14">
    <location>
        <position position="218"/>
    </location>
    <ligand>
        <name>ATP</name>
        <dbReference type="ChEBI" id="CHEBI:30616"/>
    </ligand>
</feature>
<dbReference type="Gene3D" id="3.10.20.90">
    <property type="entry name" value="Phosphatidylinositol 3-kinase Catalytic Subunit, Chain A, domain 1"/>
    <property type="match status" value="1"/>
</dbReference>
<evidence type="ECO:0000256" key="3">
    <source>
        <dbReference type="ARBA" id="ARBA00012513"/>
    </source>
</evidence>
<name>A0A158P1A3_ATTCE</name>
<accession>A0A158P1A3</accession>
<evidence type="ECO:0000256" key="14">
    <source>
        <dbReference type="PROSITE-ProRule" id="PRU10141"/>
    </source>
</evidence>
<comment type="similarity">
    <text evidence="2">Belongs to the protein kinase superfamily. STE Ser/Thr protein kinase family. STE20 subfamily.</text>
</comment>
<dbReference type="KEGG" id="acep:105626880"/>
<dbReference type="OrthoDB" id="8693905at2759"/>
<keyword evidence="7" id="KW-0808">Transferase</keyword>
<evidence type="ECO:0000256" key="7">
    <source>
        <dbReference type="ARBA" id="ARBA00022679"/>
    </source>
</evidence>
<dbReference type="SUPFAM" id="SSF56112">
    <property type="entry name" value="Protein kinase-like (PK-like)"/>
    <property type="match status" value="1"/>
</dbReference>
<proteinExistence type="inferred from homology"/>
<comment type="catalytic activity">
    <reaction evidence="12">
        <text>L-threonyl-[protein] + ATP = O-phospho-L-threonyl-[protein] + ADP + H(+)</text>
        <dbReference type="Rhea" id="RHEA:46608"/>
        <dbReference type="Rhea" id="RHEA-COMP:11060"/>
        <dbReference type="Rhea" id="RHEA-COMP:11605"/>
        <dbReference type="ChEBI" id="CHEBI:15378"/>
        <dbReference type="ChEBI" id="CHEBI:30013"/>
        <dbReference type="ChEBI" id="CHEBI:30616"/>
        <dbReference type="ChEBI" id="CHEBI:61977"/>
        <dbReference type="ChEBI" id="CHEBI:456216"/>
        <dbReference type="EC" id="2.7.11.1"/>
    </reaction>
</comment>
<dbReference type="Pfam" id="PF00069">
    <property type="entry name" value="Pkinase"/>
    <property type="match status" value="1"/>
</dbReference>
<evidence type="ECO:0000256" key="10">
    <source>
        <dbReference type="ARBA" id="ARBA00022840"/>
    </source>
</evidence>
<dbReference type="GO" id="GO:0005737">
    <property type="term" value="C:cytoplasm"/>
    <property type="evidence" value="ECO:0007669"/>
    <property type="project" value="UniProtKB-SubCell"/>
</dbReference>
<dbReference type="FunCoup" id="A0A158P1A3">
    <property type="interactions" value="1240"/>
</dbReference>
<gene>
    <name evidence="17" type="primary">105626880</name>
</gene>
<dbReference type="GO" id="GO:0005524">
    <property type="term" value="F:ATP binding"/>
    <property type="evidence" value="ECO:0007669"/>
    <property type="project" value="UniProtKB-UniRule"/>
</dbReference>
<dbReference type="InParanoid" id="A0A158P1A3"/>
<dbReference type="FunFam" id="3.10.20.90:FF:000043">
    <property type="entry name" value="serine/threonine-protein kinase OSR1 isoform X1"/>
    <property type="match status" value="1"/>
</dbReference>
<dbReference type="PANTHER" id="PTHR48012">
    <property type="entry name" value="STERILE20-LIKE KINASE, ISOFORM B-RELATED"/>
    <property type="match status" value="1"/>
</dbReference>
<dbReference type="Proteomes" id="UP000005205">
    <property type="component" value="Unassembled WGS sequence"/>
</dbReference>
<dbReference type="Pfam" id="PF12202">
    <property type="entry name" value="OSR1_C"/>
    <property type="match status" value="1"/>
</dbReference>
<dbReference type="Gene3D" id="1.10.510.10">
    <property type="entry name" value="Transferase(Phosphotransferase) domain 1"/>
    <property type="match status" value="1"/>
</dbReference>
<dbReference type="SMART" id="SM00220">
    <property type="entry name" value="S_TKc"/>
    <property type="match status" value="1"/>
</dbReference>
<feature type="domain" description="Protein kinase" evidence="16">
    <location>
        <begin position="189"/>
        <end position="466"/>
    </location>
</feature>
<evidence type="ECO:0000259" key="16">
    <source>
        <dbReference type="PROSITE" id="PS50011"/>
    </source>
</evidence>
<organism evidence="17 18">
    <name type="scientific">Atta cephalotes</name>
    <name type="common">Leafcutter ant</name>
    <dbReference type="NCBI Taxonomy" id="12957"/>
    <lineage>
        <taxon>Eukaryota</taxon>
        <taxon>Metazoa</taxon>
        <taxon>Ecdysozoa</taxon>
        <taxon>Arthropoda</taxon>
        <taxon>Hexapoda</taxon>
        <taxon>Insecta</taxon>
        <taxon>Pterygota</taxon>
        <taxon>Neoptera</taxon>
        <taxon>Endopterygota</taxon>
        <taxon>Hymenoptera</taxon>
        <taxon>Apocrita</taxon>
        <taxon>Aculeata</taxon>
        <taxon>Formicoidea</taxon>
        <taxon>Formicidae</taxon>
        <taxon>Myrmicinae</taxon>
        <taxon>Atta</taxon>
    </lineage>
</organism>
<dbReference type="EMBL" id="ADTU01006170">
    <property type="status" value="NOT_ANNOTATED_CDS"/>
    <property type="molecule type" value="Genomic_DNA"/>
</dbReference>
<evidence type="ECO:0000256" key="8">
    <source>
        <dbReference type="ARBA" id="ARBA00022741"/>
    </source>
</evidence>
<comment type="subcellular location">
    <subcellularLocation>
        <location evidence="1">Cytoplasm</location>
    </subcellularLocation>
</comment>
<evidence type="ECO:0000256" key="6">
    <source>
        <dbReference type="ARBA" id="ARBA00022553"/>
    </source>
</evidence>
<dbReference type="InterPro" id="IPR024678">
    <property type="entry name" value="Kinase_OSR1/WNK_CCT"/>
</dbReference>
<dbReference type="InterPro" id="IPR000719">
    <property type="entry name" value="Prot_kinase_dom"/>
</dbReference>
<comment type="catalytic activity">
    <reaction evidence="13">
        <text>L-seryl-[protein] + ATP = O-phospho-L-seryl-[protein] + ADP + H(+)</text>
        <dbReference type="Rhea" id="RHEA:17989"/>
        <dbReference type="Rhea" id="RHEA-COMP:9863"/>
        <dbReference type="Rhea" id="RHEA-COMP:11604"/>
        <dbReference type="ChEBI" id="CHEBI:15378"/>
        <dbReference type="ChEBI" id="CHEBI:29999"/>
        <dbReference type="ChEBI" id="CHEBI:30616"/>
        <dbReference type="ChEBI" id="CHEBI:83421"/>
        <dbReference type="ChEBI" id="CHEBI:456216"/>
        <dbReference type="EC" id="2.7.11.1"/>
    </reaction>
</comment>
<evidence type="ECO:0000256" key="4">
    <source>
        <dbReference type="ARBA" id="ARBA00022490"/>
    </source>
</evidence>
<sequence>MAADLYANGSLKSTSARAVGSMGQRKSGAPGVAAPISTEEEQLKFQDSRFLATLVLGRSRRISPDVLPSCSPGVFRQKSFRSSTPSKVPPAATLPPIIRNSRDAPVSATNDRCTAAIPTASSPAAAAAAAVSPRDSSSRTVSTASLSSLSRGARAASKHARLGTALASKMATASTSTVVQGWPNTKDDYELKEVIGVGATAVVHAAFCIPRQEKCAIKRINLEKWNTNMDELLKEIQAMSSCNHENVVTYYTSFVVKEELWLVLRLLEGGSLLDIIKHKTRTTNCKHGVFDEATIATVLREVLKGLEYFHSNGQIHRDIKAGNILLGEDGTVQIADFGVSAWLATGRDLSRQKVRHTFVGTPCWMAPEVMEQVREDHGYDFKADVWSLGITAIEMASGTAPYHKYPPMKVLMLTLQNDPPTLDTAADDKDQYKAYGKTFRKMIVDCLQKDPTKRPTATELLKHPFFKKAKDKKYLQQTLVAIGPSLETRVQKASKRQPGTSGRLHRTVTGEWVWSEEENNGDSSSDEGKETLPVNTIEKASSDEEAGEPDEFYGQIRVAPSQMALSGTGKNTPINLVLRLRNEKRELNDIRFDFTVGVDSAQGIAAELVAAGLVDGKDIIVIETNLKKLIESAGQLRTVTFSLNTGYAMNEIPDDKALIGFAQISITE</sequence>
<dbReference type="EMBL" id="ADTU01006166">
    <property type="status" value="NOT_ANNOTATED_CDS"/>
    <property type="molecule type" value="Genomic_DNA"/>
</dbReference>
<dbReference type="EMBL" id="ADTU01006168">
    <property type="status" value="NOT_ANNOTATED_CDS"/>
    <property type="molecule type" value="Genomic_DNA"/>
</dbReference>
<keyword evidence="11" id="KW-0007">Acetylation</keyword>
<dbReference type="GO" id="GO:0004674">
    <property type="term" value="F:protein serine/threonine kinase activity"/>
    <property type="evidence" value="ECO:0007669"/>
    <property type="project" value="UniProtKB-KW"/>
</dbReference>
<keyword evidence="6" id="KW-0597">Phosphoprotein</keyword>
<dbReference type="Gene3D" id="3.30.200.20">
    <property type="entry name" value="Phosphorylase Kinase, domain 1"/>
    <property type="match status" value="1"/>
</dbReference>
<keyword evidence="4" id="KW-0963">Cytoplasm</keyword>
<evidence type="ECO:0000256" key="1">
    <source>
        <dbReference type="ARBA" id="ARBA00004496"/>
    </source>
</evidence>
<dbReference type="STRING" id="12957.A0A158P1A3"/>
<evidence type="ECO:0000256" key="9">
    <source>
        <dbReference type="ARBA" id="ARBA00022777"/>
    </source>
</evidence>
<dbReference type="InterPro" id="IPR017441">
    <property type="entry name" value="Protein_kinase_ATP_BS"/>
</dbReference>
<dbReference type="InterPro" id="IPR050629">
    <property type="entry name" value="STE20/SPS1-PAK"/>
</dbReference>
<keyword evidence="10 14" id="KW-0067">ATP-binding</keyword>
<keyword evidence="8 14" id="KW-0547">Nucleotide-binding</keyword>
<dbReference type="PANTHER" id="PTHR48012:SF16">
    <property type="entry name" value="NON-SPECIFIC SERINE_THREONINE PROTEIN KINASE"/>
    <property type="match status" value="1"/>
</dbReference>
<evidence type="ECO:0000256" key="12">
    <source>
        <dbReference type="ARBA" id="ARBA00047899"/>
    </source>
</evidence>
<dbReference type="EC" id="2.7.11.1" evidence="3"/>
<evidence type="ECO:0000256" key="2">
    <source>
        <dbReference type="ARBA" id="ARBA00008874"/>
    </source>
</evidence>
<dbReference type="PROSITE" id="PS00107">
    <property type="entry name" value="PROTEIN_KINASE_ATP"/>
    <property type="match status" value="1"/>
</dbReference>
<keyword evidence="5" id="KW-0723">Serine/threonine-protein kinase</keyword>
<dbReference type="PROSITE" id="PS50011">
    <property type="entry name" value="PROTEIN_KINASE_DOM"/>
    <property type="match status" value="1"/>
</dbReference>
<dbReference type="CDD" id="cd06610">
    <property type="entry name" value="STKc_OSR1_SPAK"/>
    <property type="match status" value="1"/>
</dbReference>
<evidence type="ECO:0000256" key="15">
    <source>
        <dbReference type="SAM" id="MobiDB-lite"/>
    </source>
</evidence>
<dbReference type="FunFam" id="3.30.200.20:FF:000114">
    <property type="entry name" value="serine/threonine-protein kinase OSR1 isoform X1"/>
    <property type="match status" value="1"/>
</dbReference>
<keyword evidence="9" id="KW-0418">Kinase</keyword>
<evidence type="ECO:0000256" key="13">
    <source>
        <dbReference type="ARBA" id="ARBA00048679"/>
    </source>
</evidence>
<feature type="region of interest" description="Disordered" evidence="15">
    <location>
        <begin position="513"/>
        <end position="533"/>
    </location>
</feature>
<dbReference type="FunFam" id="1.10.510.10:FF:000068">
    <property type="entry name" value="STE20/SPS1-related proline-alanine-rich protein kinase"/>
    <property type="match status" value="1"/>
</dbReference>
<keyword evidence="18" id="KW-1185">Reference proteome</keyword>
<dbReference type="eggNOG" id="KOG0582">
    <property type="taxonomic scope" value="Eukaryota"/>
</dbReference>
<dbReference type="InterPro" id="IPR011009">
    <property type="entry name" value="Kinase-like_dom_sf"/>
</dbReference>
<dbReference type="EMBL" id="ADTU01006165">
    <property type="status" value="NOT_ANNOTATED_CDS"/>
    <property type="molecule type" value="Genomic_DNA"/>
</dbReference>
<dbReference type="EMBL" id="ADTU01006169">
    <property type="status" value="NOT_ANNOTATED_CDS"/>
    <property type="molecule type" value="Genomic_DNA"/>
</dbReference>
<dbReference type="EnsemblMetazoa" id="XM_012208171.1">
    <property type="protein sequence ID" value="XP_012063561.1"/>
    <property type="gene ID" value="LOC105626880"/>
</dbReference>
<protein>
    <recommendedName>
        <fullName evidence="3">non-specific serine/threonine protein kinase</fullName>
        <ecNumber evidence="3">2.7.11.1</ecNumber>
    </recommendedName>
</protein>
<reference evidence="17" key="2">
    <citation type="submission" date="2016-04" db="UniProtKB">
        <authorList>
            <consortium name="EnsemblMetazoa"/>
        </authorList>
    </citation>
    <scope>IDENTIFICATION</scope>
</reference>
<evidence type="ECO:0000313" key="17">
    <source>
        <dbReference type="EnsemblMetazoa" id="XP_012063561.1"/>
    </source>
</evidence>